<keyword evidence="6 8" id="KW-0460">Magnesium</keyword>
<feature type="binding site" evidence="8">
    <location>
        <position position="7"/>
    </location>
    <ligand>
        <name>Mg(2+)</name>
        <dbReference type="ChEBI" id="CHEBI:18420"/>
    </ligand>
</feature>
<dbReference type="PANTHER" id="PTHR33653:SF1">
    <property type="entry name" value="RIBONUCLEASE VAPC2"/>
    <property type="match status" value="1"/>
</dbReference>
<dbReference type="GO" id="GO:0090729">
    <property type="term" value="F:toxin activity"/>
    <property type="evidence" value="ECO:0007669"/>
    <property type="project" value="UniProtKB-KW"/>
</dbReference>
<dbReference type="GO" id="GO:0016787">
    <property type="term" value="F:hydrolase activity"/>
    <property type="evidence" value="ECO:0007669"/>
    <property type="project" value="UniProtKB-KW"/>
</dbReference>
<protein>
    <recommendedName>
        <fullName evidence="8">Ribonuclease VapC</fullName>
        <shortName evidence="8">RNase VapC</shortName>
        <ecNumber evidence="8">3.1.-.-</ecNumber>
    </recommendedName>
    <alternativeName>
        <fullName evidence="8">Toxin VapC</fullName>
    </alternativeName>
</protein>
<keyword evidence="3 8" id="KW-0540">Nuclease</keyword>
<dbReference type="InterPro" id="IPR029060">
    <property type="entry name" value="PIN-like_dom_sf"/>
</dbReference>
<accession>A0A176WZ67</accession>
<keyword evidence="4 8" id="KW-0479">Metal-binding</keyword>
<comment type="similarity">
    <text evidence="7 8">Belongs to the PINc/VapC protein family.</text>
</comment>
<proteinExistence type="inferred from homology"/>
<evidence type="ECO:0000259" key="9">
    <source>
        <dbReference type="Pfam" id="PF01850"/>
    </source>
</evidence>
<feature type="domain" description="PIN" evidence="9">
    <location>
        <begin position="4"/>
        <end position="124"/>
    </location>
</feature>
<dbReference type="InterPro" id="IPR022907">
    <property type="entry name" value="VapC_family"/>
</dbReference>
<dbReference type="HAMAP" id="MF_00265">
    <property type="entry name" value="VapC_Nob1"/>
    <property type="match status" value="1"/>
</dbReference>
<evidence type="ECO:0000256" key="3">
    <source>
        <dbReference type="ARBA" id="ARBA00022722"/>
    </source>
</evidence>
<evidence type="ECO:0000313" key="10">
    <source>
        <dbReference type="EMBL" id="OAE38450.1"/>
    </source>
</evidence>
<dbReference type="Gene3D" id="3.40.50.1010">
    <property type="entry name" value="5'-nuclease"/>
    <property type="match status" value="1"/>
</dbReference>
<comment type="function">
    <text evidence="8">Toxic component of a toxin-antitoxin (TA) system. An RNase.</text>
</comment>
<keyword evidence="5 8" id="KW-0378">Hydrolase</keyword>
<dbReference type="InterPro" id="IPR002716">
    <property type="entry name" value="PIN_dom"/>
</dbReference>
<evidence type="ECO:0000256" key="7">
    <source>
        <dbReference type="ARBA" id="ARBA00038093"/>
    </source>
</evidence>
<organism evidence="10 11">
    <name type="scientific">Agrobacterium tumefaciens</name>
    <dbReference type="NCBI Taxonomy" id="358"/>
    <lineage>
        <taxon>Bacteria</taxon>
        <taxon>Pseudomonadati</taxon>
        <taxon>Pseudomonadota</taxon>
        <taxon>Alphaproteobacteria</taxon>
        <taxon>Hyphomicrobiales</taxon>
        <taxon>Rhizobiaceae</taxon>
        <taxon>Rhizobium/Agrobacterium group</taxon>
        <taxon>Agrobacterium</taxon>
        <taxon>Agrobacterium tumefaciens complex</taxon>
    </lineage>
</organism>
<dbReference type="SUPFAM" id="SSF88723">
    <property type="entry name" value="PIN domain-like"/>
    <property type="match status" value="1"/>
</dbReference>
<evidence type="ECO:0000256" key="6">
    <source>
        <dbReference type="ARBA" id="ARBA00022842"/>
    </source>
</evidence>
<comment type="caution">
    <text evidence="10">The sequence shown here is derived from an EMBL/GenBank/DDBJ whole genome shotgun (WGS) entry which is preliminary data.</text>
</comment>
<dbReference type="EMBL" id="LXPS01000038">
    <property type="protein sequence ID" value="OAE38450.1"/>
    <property type="molecule type" value="Genomic_DNA"/>
</dbReference>
<dbReference type="CDD" id="cd18735">
    <property type="entry name" value="PIN_HiVapC1-like"/>
    <property type="match status" value="1"/>
</dbReference>
<dbReference type="RefSeq" id="WP_063951078.1">
    <property type="nucleotide sequence ID" value="NZ_LXPS01000038.1"/>
</dbReference>
<evidence type="ECO:0000256" key="4">
    <source>
        <dbReference type="ARBA" id="ARBA00022723"/>
    </source>
</evidence>
<evidence type="ECO:0000256" key="2">
    <source>
        <dbReference type="ARBA" id="ARBA00022649"/>
    </source>
</evidence>
<dbReference type="Proteomes" id="UP000077098">
    <property type="component" value="Unassembled WGS sequence"/>
</dbReference>
<keyword evidence="8" id="KW-0800">Toxin</keyword>
<dbReference type="GO" id="GO:0004540">
    <property type="term" value="F:RNA nuclease activity"/>
    <property type="evidence" value="ECO:0007669"/>
    <property type="project" value="InterPro"/>
</dbReference>
<dbReference type="Pfam" id="PF01850">
    <property type="entry name" value="PIN"/>
    <property type="match status" value="1"/>
</dbReference>
<name>A0A176WZ67_AGRTU</name>
<comment type="cofactor">
    <cofactor evidence="1 8">
        <name>Mg(2+)</name>
        <dbReference type="ChEBI" id="CHEBI:18420"/>
    </cofactor>
</comment>
<keyword evidence="2 8" id="KW-1277">Toxin-antitoxin system</keyword>
<feature type="binding site" evidence="8">
    <location>
        <position position="98"/>
    </location>
    <ligand>
        <name>Mg(2+)</name>
        <dbReference type="ChEBI" id="CHEBI:18420"/>
    </ligand>
</feature>
<evidence type="ECO:0000256" key="1">
    <source>
        <dbReference type="ARBA" id="ARBA00001946"/>
    </source>
</evidence>
<evidence type="ECO:0000256" key="5">
    <source>
        <dbReference type="ARBA" id="ARBA00022801"/>
    </source>
</evidence>
<dbReference type="NCBIfam" id="NF010285">
    <property type="entry name" value="PRK13725.1"/>
    <property type="match status" value="1"/>
</dbReference>
<dbReference type="GO" id="GO:0000287">
    <property type="term" value="F:magnesium ion binding"/>
    <property type="evidence" value="ECO:0007669"/>
    <property type="project" value="UniProtKB-UniRule"/>
</dbReference>
<evidence type="ECO:0000313" key="11">
    <source>
        <dbReference type="Proteomes" id="UP000077098"/>
    </source>
</evidence>
<dbReference type="PANTHER" id="PTHR33653">
    <property type="entry name" value="RIBONUCLEASE VAPC2"/>
    <property type="match status" value="1"/>
</dbReference>
<reference evidence="10 11" key="1">
    <citation type="submission" date="2016-05" db="EMBL/GenBank/DDBJ databases">
        <authorList>
            <person name="Lavstsen T."/>
            <person name="Jespersen J.S."/>
        </authorList>
    </citation>
    <scope>NUCLEOTIDE SEQUENCE [LARGE SCALE GENOMIC DNA]</scope>
    <source>
        <strain evidence="10 11">KCJ1736</strain>
    </source>
</reference>
<gene>
    <name evidence="8" type="primary">vapC</name>
    <name evidence="10" type="ORF">A7J57_18455</name>
</gene>
<dbReference type="EC" id="3.1.-.-" evidence="8"/>
<dbReference type="InterPro" id="IPR050556">
    <property type="entry name" value="Type_II_TA_system_RNase"/>
</dbReference>
<sequence length="132" mass="14882">MLRYMLDTNICIYVMKTYPPDLRDKFNSLADELCISSITLGELYYGAETSARRHDNLNAVENFCARLEVLPFAEKAASHYGQIRAELARAGTPCGAHDMQIGGHARSEGLIVVTNNMREFVRMPGLRVENWV</sequence>
<dbReference type="AlphaFoldDB" id="A0A176WZ67"/>
<evidence type="ECO:0000256" key="8">
    <source>
        <dbReference type="HAMAP-Rule" id="MF_00265"/>
    </source>
</evidence>